<organism evidence="2 3">
    <name type="scientific">Pseudoalteromonas piratica</name>
    <dbReference type="NCBI Taxonomy" id="1348114"/>
    <lineage>
        <taxon>Bacteria</taxon>
        <taxon>Pseudomonadati</taxon>
        <taxon>Pseudomonadota</taxon>
        <taxon>Gammaproteobacteria</taxon>
        <taxon>Alteromonadales</taxon>
        <taxon>Pseudoalteromonadaceae</taxon>
        <taxon>Pseudoalteromonas</taxon>
    </lineage>
</organism>
<proteinExistence type="predicted"/>
<dbReference type="OrthoDB" id="195620at2"/>
<dbReference type="Proteomes" id="UP000030341">
    <property type="component" value="Chromosome 1"/>
</dbReference>
<dbReference type="EMBL" id="CP009888">
    <property type="protein sequence ID" value="AIY63917.1"/>
    <property type="molecule type" value="Genomic_DNA"/>
</dbReference>
<dbReference type="STRING" id="1348114.OM33_01150"/>
<evidence type="ECO:0000256" key="1">
    <source>
        <dbReference type="SAM" id="SignalP"/>
    </source>
</evidence>
<gene>
    <name evidence="2" type="ORF">OM33_01150</name>
</gene>
<feature type="chain" id="PRO_5002037833" description="DUF3016 domain-containing protein" evidence="1">
    <location>
        <begin position="22"/>
        <end position="164"/>
    </location>
</feature>
<dbReference type="AlphaFoldDB" id="A0A0A7ED05"/>
<feature type="signal peptide" evidence="1">
    <location>
        <begin position="1"/>
        <end position="21"/>
    </location>
</feature>
<protein>
    <recommendedName>
        <fullName evidence="4">DUF3016 domain-containing protein</fullName>
    </recommendedName>
</protein>
<dbReference type="eggNOG" id="ENOG50331S4">
    <property type="taxonomic scope" value="Bacteria"/>
</dbReference>
<dbReference type="InterPro" id="IPR021557">
    <property type="entry name" value="DUF3016"/>
</dbReference>
<evidence type="ECO:0000313" key="3">
    <source>
        <dbReference type="Proteomes" id="UP000030341"/>
    </source>
</evidence>
<keyword evidence="3" id="KW-1185">Reference proteome</keyword>
<dbReference type="RefSeq" id="WP_038637646.1">
    <property type="nucleotide sequence ID" value="NZ_CP009888.1"/>
</dbReference>
<reference evidence="2 3" key="1">
    <citation type="submission" date="2014-11" db="EMBL/GenBank/DDBJ databases">
        <title>Complete Genome Sequence of Pseudoalteromonas sp. Strain OCN003 Isolated from Kaneohe Bay, Oahu, Hawaii.</title>
        <authorList>
            <person name="Beurmann S."/>
            <person name="Videau P."/>
            <person name="Ushijima B."/>
            <person name="Smith A.M."/>
            <person name="Aeby G.S."/>
            <person name="Callahan S.M."/>
            <person name="Belcaid M."/>
        </authorList>
    </citation>
    <scope>NUCLEOTIDE SEQUENCE [LARGE SCALE GENOMIC DNA]</scope>
    <source>
        <strain evidence="2 3">OCN003</strain>
    </source>
</reference>
<name>A0A0A7ED05_9GAMM</name>
<dbReference type="KEGG" id="pseo:OM33_01150"/>
<sequence>MKFTKVVLIGAIMISPISAFAGEANVTYGKFNDFTDVRPSNEARGGYHKRVEKQFTKHFQKLAEQLPEGYKLGIKVNDIDLAGDVRFGGANELRIVKPIYFPKIKFSYALTDANGKIVDKGDADLKDMSFMDKIRRGREEEFMHDKRIITDWFENELLPKVNNY</sequence>
<evidence type="ECO:0008006" key="4">
    <source>
        <dbReference type="Google" id="ProtNLM"/>
    </source>
</evidence>
<dbReference type="HOGENOM" id="CLU_100616_1_0_6"/>
<accession>A0A0A7ED05</accession>
<keyword evidence="1" id="KW-0732">Signal</keyword>
<evidence type="ECO:0000313" key="2">
    <source>
        <dbReference type="EMBL" id="AIY63917.1"/>
    </source>
</evidence>
<dbReference type="Pfam" id="PF11454">
    <property type="entry name" value="DUF3016"/>
    <property type="match status" value="1"/>
</dbReference>